<proteinExistence type="predicted"/>
<dbReference type="RefSeq" id="WP_169640167.1">
    <property type="nucleotide sequence ID" value="NZ_CP048788.1"/>
</dbReference>
<protein>
    <submittedName>
        <fullName evidence="4">Precorrin-6A/cobalt-precorrin-6A reductase</fullName>
    </submittedName>
</protein>
<dbReference type="Pfam" id="PF02571">
    <property type="entry name" value="CbiJ"/>
    <property type="match status" value="1"/>
</dbReference>
<sequence length="249" mass="26833">MKHGGTTLVLAGAREAHGVVAGLAESGETVIASLPEPERGVPPLPVSVRQGRFSGEDEMRAWMGAQDVRRVLDASHSFDDDISNMAAEICRADGMPYLRILRDGWMHTAADRWSRFATISEAVRTVPQDARIFSNTGFGSLRHYADFPGQRLFLRQTGQAEATPPWPFVTIVAGQPPFSEAQERDLFTELAITGLICRDVGGPASFSKLAAARALGLPVLMINRPDPPPDVTLASTVAEALAWQAACPT</sequence>
<evidence type="ECO:0000313" key="4">
    <source>
        <dbReference type="EMBL" id="QJF50951.1"/>
    </source>
</evidence>
<keyword evidence="3" id="KW-0560">Oxidoreductase</keyword>
<dbReference type="Proteomes" id="UP000503308">
    <property type="component" value="Chromosome"/>
</dbReference>
<organism evidence="4 5">
    <name type="scientific">Roseobacter ponti</name>
    <dbReference type="NCBI Taxonomy" id="1891787"/>
    <lineage>
        <taxon>Bacteria</taxon>
        <taxon>Pseudomonadati</taxon>
        <taxon>Pseudomonadota</taxon>
        <taxon>Alphaproteobacteria</taxon>
        <taxon>Rhodobacterales</taxon>
        <taxon>Roseobacteraceae</taxon>
        <taxon>Roseobacter</taxon>
    </lineage>
</organism>
<dbReference type="PROSITE" id="PS51014">
    <property type="entry name" value="COBK_CBIJ"/>
    <property type="match status" value="1"/>
</dbReference>
<evidence type="ECO:0000313" key="5">
    <source>
        <dbReference type="Proteomes" id="UP000503308"/>
    </source>
</evidence>
<dbReference type="KEGG" id="rpon:G3256_07160"/>
<evidence type="ECO:0000256" key="3">
    <source>
        <dbReference type="ARBA" id="ARBA00023002"/>
    </source>
</evidence>
<keyword evidence="5" id="KW-1185">Reference proteome</keyword>
<evidence type="ECO:0000256" key="2">
    <source>
        <dbReference type="ARBA" id="ARBA00022573"/>
    </source>
</evidence>
<dbReference type="GO" id="GO:0009236">
    <property type="term" value="P:cobalamin biosynthetic process"/>
    <property type="evidence" value="ECO:0007669"/>
    <property type="project" value="UniProtKB-UniPathway"/>
</dbReference>
<name>A0A858STT2_9RHOB</name>
<comment type="pathway">
    <text evidence="1">Cofactor biosynthesis; adenosylcobalamin biosynthesis.</text>
</comment>
<dbReference type="PANTHER" id="PTHR36925">
    <property type="entry name" value="COBALT-PRECORRIN-6A REDUCTASE"/>
    <property type="match status" value="1"/>
</dbReference>
<evidence type="ECO:0000256" key="1">
    <source>
        <dbReference type="ARBA" id="ARBA00004953"/>
    </source>
</evidence>
<reference evidence="4 5" key="1">
    <citation type="submission" date="2020-02" db="EMBL/GenBank/DDBJ databases">
        <title>Genome sequence of Roseobacter ponti.</title>
        <authorList>
            <person name="Hollensteiner J."/>
            <person name="Schneider D."/>
            <person name="Poehlein A."/>
            <person name="Daniel R."/>
        </authorList>
    </citation>
    <scope>NUCLEOTIDE SEQUENCE [LARGE SCALE GENOMIC DNA]</scope>
    <source>
        <strain evidence="4 5">DSM 106830</strain>
    </source>
</reference>
<dbReference type="UniPathway" id="UPA00148"/>
<dbReference type="PANTHER" id="PTHR36925:SF1">
    <property type="entry name" value="COBALT-PRECORRIN-6A REDUCTASE"/>
    <property type="match status" value="1"/>
</dbReference>
<dbReference type="GO" id="GO:0016994">
    <property type="term" value="F:precorrin-6A reductase activity"/>
    <property type="evidence" value="ECO:0007669"/>
    <property type="project" value="InterPro"/>
</dbReference>
<dbReference type="EMBL" id="CP048788">
    <property type="protein sequence ID" value="QJF50951.1"/>
    <property type="molecule type" value="Genomic_DNA"/>
</dbReference>
<dbReference type="InterPro" id="IPR003723">
    <property type="entry name" value="Precorrin-6x_reduct"/>
</dbReference>
<keyword evidence="2" id="KW-0169">Cobalamin biosynthesis</keyword>
<dbReference type="AlphaFoldDB" id="A0A858STT2"/>
<gene>
    <name evidence="4" type="ORF">G3256_07160</name>
</gene>
<accession>A0A858STT2</accession>